<dbReference type="Gene3D" id="2.60.200.10">
    <property type="match status" value="1"/>
</dbReference>
<dbReference type="InterPro" id="IPR036390">
    <property type="entry name" value="WH_DNA-bd_sf"/>
</dbReference>
<dbReference type="CDD" id="cd00103">
    <property type="entry name" value="IRF"/>
    <property type="match status" value="1"/>
</dbReference>
<feature type="region of interest" description="Disordered" evidence="1">
    <location>
        <begin position="232"/>
        <end position="269"/>
    </location>
</feature>
<dbReference type="PROSITE" id="PS51507">
    <property type="entry name" value="IRF_2"/>
    <property type="match status" value="1"/>
</dbReference>
<dbReference type="SUPFAM" id="SSF46785">
    <property type="entry name" value="Winged helix' DNA-binding domain"/>
    <property type="match status" value="1"/>
</dbReference>
<dbReference type="PRINTS" id="PR00267">
    <property type="entry name" value="INTFRNREGFCT"/>
</dbReference>
<dbReference type="Pfam" id="PF10401">
    <property type="entry name" value="IRF-3"/>
    <property type="match status" value="1"/>
</dbReference>
<sequence>MDRSPDSRLRFCPWLEQAINEGNCPGLEWVDKSQGMFKVPWYHYNRSENIRIQFKVFRDWAVYTGMHTSGDDVDYPKWKRNFRCALNKVSDISEVPELHSEKDAPSPFKVYRFLNRQSPSSNPAPEPEELWVLVEAPTANTDNLTLVSSFVPLAASSLVSSSSSDPAGDRPTTSVAPASIADDNFPASSHLKTEHNIPTVVMDSLPFLTKVLGKAEEQKAPQIFLQFEGQQPLQTQPQEEQQRQGQQFENDQQQRPKHQRKPEQLQAMPEISRMVSSDRHDAPMSLTENDVILDLSNKNSPTMIENMSPGLIDEKVQKDKEVSNLEKRSIPSDLGSVNSDDLIGAIPVVDFPNDPSSLSLEKEAKENMAFHGYPTLPQNDGVEEDGMVIKAFYGFHQQRVLERTIINSDKSCRVYFGEPKKDIPDLVERMYGPPDAFQIELPRSDICGGATPKQRDFISAILREMHRGVVLTTNQGDIYARRYCRTRAFVYDQDSQSWPLSRKINIPEKIFDFENFKTRFEMYKQNVCSGRLNCCSPIPYVYITFGHRVPLENDIQGKVLVAMTIAHRRAEQMLRWFQASVKIESVCASENRLLSSMDTMDKVIENYDSMSIE</sequence>
<reference evidence="3 4" key="1">
    <citation type="journal article" date="2021" name="Elife">
        <title>Chloroplast acquisition without the gene transfer in kleptoplastic sea slugs, Plakobranchus ocellatus.</title>
        <authorList>
            <person name="Maeda T."/>
            <person name="Takahashi S."/>
            <person name="Yoshida T."/>
            <person name="Shimamura S."/>
            <person name="Takaki Y."/>
            <person name="Nagai Y."/>
            <person name="Toyoda A."/>
            <person name="Suzuki Y."/>
            <person name="Arimoto A."/>
            <person name="Ishii H."/>
            <person name="Satoh N."/>
            <person name="Nishiyama T."/>
            <person name="Hasebe M."/>
            <person name="Maruyama T."/>
            <person name="Minagawa J."/>
            <person name="Obokata J."/>
            <person name="Shigenobu S."/>
        </authorList>
    </citation>
    <scope>NUCLEOTIDE SEQUENCE [LARGE SCALE GENOMIC DNA]</scope>
</reference>
<gene>
    <name evidence="3" type="ORF">ElyMa_006117000</name>
</gene>
<dbReference type="InterPro" id="IPR036388">
    <property type="entry name" value="WH-like_DNA-bd_sf"/>
</dbReference>
<dbReference type="InterPro" id="IPR017855">
    <property type="entry name" value="SMAD-like_dom_sf"/>
</dbReference>
<dbReference type="SUPFAM" id="SSF49879">
    <property type="entry name" value="SMAD/FHA domain"/>
    <property type="match status" value="1"/>
</dbReference>
<dbReference type="Gene3D" id="1.10.10.10">
    <property type="entry name" value="Winged helix-like DNA-binding domain superfamily/Winged helix DNA-binding domain"/>
    <property type="match status" value="1"/>
</dbReference>
<dbReference type="Pfam" id="PF00605">
    <property type="entry name" value="IRF"/>
    <property type="match status" value="1"/>
</dbReference>
<feature type="compositionally biased region" description="Low complexity" evidence="1">
    <location>
        <begin position="232"/>
        <end position="253"/>
    </location>
</feature>
<dbReference type="SMART" id="SM01243">
    <property type="entry name" value="IRF-3"/>
    <property type="match status" value="1"/>
</dbReference>
<proteinExistence type="predicted"/>
<dbReference type="InterPro" id="IPR019471">
    <property type="entry name" value="Interferon_reg_factor-3"/>
</dbReference>
<dbReference type="GO" id="GO:0000981">
    <property type="term" value="F:DNA-binding transcription factor activity, RNA polymerase II-specific"/>
    <property type="evidence" value="ECO:0007669"/>
    <property type="project" value="TreeGrafter"/>
</dbReference>
<dbReference type="InterPro" id="IPR001346">
    <property type="entry name" value="Interferon_reg_fact_DNA-bd_dom"/>
</dbReference>
<dbReference type="AlphaFoldDB" id="A0AAV4GUD1"/>
<evidence type="ECO:0000259" key="2">
    <source>
        <dbReference type="PROSITE" id="PS51507"/>
    </source>
</evidence>
<dbReference type="GO" id="GO:0002376">
    <property type="term" value="P:immune system process"/>
    <property type="evidence" value="ECO:0007669"/>
    <property type="project" value="TreeGrafter"/>
</dbReference>
<dbReference type="EMBL" id="BMAT01012287">
    <property type="protein sequence ID" value="GFR89143.1"/>
    <property type="molecule type" value="Genomic_DNA"/>
</dbReference>
<feature type="domain" description="IRF tryptophan pentad repeat" evidence="2">
    <location>
        <begin position="8"/>
        <end position="115"/>
    </location>
</feature>
<keyword evidence="4" id="KW-1185">Reference proteome</keyword>
<dbReference type="SMART" id="SM00348">
    <property type="entry name" value="IRF"/>
    <property type="match status" value="1"/>
</dbReference>
<organism evidence="3 4">
    <name type="scientific">Elysia marginata</name>
    <dbReference type="NCBI Taxonomy" id="1093978"/>
    <lineage>
        <taxon>Eukaryota</taxon>
        <taxon>Metazoa</taxon>
        <taxon>Spiralia</taxon>
        <taxon>Lophotrochozoa</taxon>
        <taxon>Mollusca</taxon>
        <taxon>Gastropoda</taxon>
        <taxon>Heterobranchia</taxon>
        <taxon>Euthyneura</taxon>
        <taxon>Panpulmonata</taxon>
        <taxon>Sacoglossa</taxon>
        <taxon>Placobranchoidea</taxon>
        <taxon>Plakobranchidae</taxon>
        <taxon>Elysia</taxon>
    </lineage>
</organism>
<dbReference type="InterPro" id="IPR008984">
    <property type="entry name" value="SMAD_FHA_dom_sf"/>
</dbReference>
<dbReference type="PANTHER" id="PTHR11949:SF17">
    <property type="entry name" value="IRF TRYPTOPHAN PENTAD REPEAT DOMAIN-CONTAINING PROTEIN"/>
    <property type="match status" value="1"/>
</dbReference>
<evidence type="ECO:0000256" key="1">
    <source>
        <dbReference type="SAM" id="MobiDB-lite"/>
    </source>
</evidence>
<dbReference type="Proteomes" id="UP000762676">
    <property type="component" value="Unassembled WGS sequence"/>
</dbReference>
<protein>
    <submittedName>
        <fullName evidence="3">Interferon regulatory factor</fullName>
    </submittedName>
</protein>
<feature type="region of interest" description="Disordered" evidence="1">
    <location>
        <begin position="159"/>
        <end position="181"/>
    </location>
</feature>
<name>A0AAV4GUD1_9GAST</name>
<comment type="caution">
    <text evidence="3">The sequence shown here is derived from an EMBL/GenBank/DDBJ whole genome shotgun (WGS) entry which is preliminary data.</text>
</comment>
<dbReference type="GO" id="GO:0005634">
    <property type="term" value="C:nucleus"/>
    <property type="evidence" value="ECO:0007669"/>
    <property type="project" value="TreeGrafter"/>
</dbReference>
<dbReference type="GO" id="GO:0045893">
    <property type="term" value="P:positive regulation of DNA-templated transcription"/>
    <property type="evidence" value="ECO:0007669"/>
    <property type="project" value="UniProtKB-ARBA"/>
</dbReference>
<accession>A0AAV4GUD1</accession>
<evidence type="ECO:0000313" key="3">
    <source>
        <dbReference type="EMBL" id="GFR89143.1"/>
    </source>
</evidence>
<dbReference type="PANTHER" id="PTHR11949">
    <property type="entry name" value="INTERFERON REGULATORY FACTOR"/>
    <property type="match status" value="1"/>
</dbReference>
<evidence type="ECO:0000313" key="4">
    <source>
        <dbReference type="Proteomes" id="UP000762676"/>
    </source>
</evidence>
<dbReference type="GO" id="GO:0000978">
    <property type="term" value="F:RNA polymerase II cis-regulatory region sequence-specific DNA binding"/>
    <property type="evidence" value="ECO:0007669"/>
    <property type="project" value="TreeGrafter"/>
</dbReference>